<dbReference type="InterPro" id="IPR052336">
    <property type="entry name" value="MlaD_Phospholipid_Transporter"/>
</dbReference>
<dbReference type="PANTHER" id="PTHR33371">
    <property type="entry name" value="INTERMEMBRANE PHOSPHOLIPID TRANSPORT SYSTEM BINDING PROTEIN MLAD-RELATED"/>
    <property type="match status" value="1"/>
</dbReference>
<dbReference type="Proteomes" id="UP000671879">
    <property type="component" value="Chromosome"/>
</dbReference>
<dbReference type="KEGG" id="aram:KAR29_03005"/>
<keyword evidence="3" id="KW-1185">Reference proteome</keyword>
<evidence type="ECO:0000313" key="2">
    <source>
        <dbReference type="EMBL" id="QTX32899.1"/>
    </source>
</evidence>
<name>A0A9Q7AGX7_9BACT</name>
<proteinExistence type="predicted"/>
<dbReference type="GO" id="GO:0005543">
    <property type="term" value="F:phospholipid binding"/>
    <property type="evidence" value="ECO:0007669"/>
    <property type="project" value="TreeGrafter"/>
</dbReference>
<reference evidence="3" key="1">
    <citation type="submission" date="2021-04" db="EMBL/GenBank/DDBJ databases">
        <title>A novel Synergistetes isolate from a pyrite-forming mixed culture.</title>
        <authorList>
            <person name="Bunk B."/>
            <person name="Sproer C."/>
            <person name="Spring S."/>
            <person name="Pester M."/>
        </authorList>
    </citation>
    <scope>NUCLEOTIDE SEQUENCE [LARGE SCALE GENOMIC DNA]</scope>
    <source>
        <strain evidence="3">J.5.4.2-T.3.5.2</strain>
    </source>
</reference>
<evidence type="ECO:0000259" key="1">
    <source>
        <dbReference type="Pfam" id="PF02470"/>
    </source>
</evidence>
<sequence>MRGLEEGGAVLVSGVERGRVSSIELVPGGVRVRLDIAPDVAIPRDSRFVIDSGSLLGESRIDVKRGSLAEVLKAGEEVDGEIPLSFDEVLSRVGEDLAEVRETFSHVNAFLGDATVQAGLKRSVESLPLLLDEGRAMVDTIGQAADAYGQLAGDLRGTAASYGLLADEARRELAALGAELRELSQSLHGVVADNEKSIHTALSSLASLLVRLDSVLADFDADGLSGKELRRAIDNLSGAAGEVEKLAKGLREDLLVPEGEGGKPSTLSNLKSSAAKADRLLSGMESFRLEGELALHQATSGLDDGSRLVDIDMDLYRTTSPWRLSLSTEDVGAEDRFSATVGYPLWRGVDLFGGLVRGEPGGGVLLRLSPWGVPFSFRWRWWDEGGGAWSVEERLHLNESWGLFHRRMEERGENRDSLGIFYRF</sequence>
<dbReference type="AlphaFoldDB" id="A0A9Q7AGX7"/>
<dbReference type="GO" id="GO:0005548">
    <property type="term" value="F:phospholipid transporter activity"/>
    <property type="evidence" value="ECO:0007669"/>
    <property type="project" value="TreeGrafter"/>
</dbReference>
<dbReference type="Pfam" id="PF02470">
    <property type="entry name" value="MlaD"/>
    <property type="match status" value="1"/>
</dbReference>
<dbReference type="PANTHER" id="PTHR33371:SF4">
    <property type="entry name" value="INTERMEMBRANE PHOSPHOLIPID TRANSPORT SYSTEM BINDING PROTEIN MLAD"/>
    <property type="match status" value="1"/>
</dbReference>
<protein>
    <submittedName>
        <fullName evidence="2">MCE family protein</fullName>
    </submittedName>
</protein>
<feature type="domain" description="Mce/MlaD" evidence="1">
    <location>
        <begin position="3"/>
        <end position="65"/>
    </location>
</feature>
<accession>A0A9Q7AGX7</accession>
<dbReference type="EMBL" id="CP072943">
    <property type="protein sequence ID" value="QTX32899.1"/>
    <property type="molecule type" value="Genomic_DNA"/>
</dbReference>
<gene>
    <name evidence="2" type="ORF">KAR29_03005</name>
</gene>
<organism evidence="2 3">
    <name type="scientific">Aminithiophilus ramosus</name>
    <dbReference type="NCBI Taxonomy" id="3029084"/>
    <lineage>
        <taxon>Bacteria</taxon>
        <taxon>Thermotogati</taxon>
        <taxon>Synergistota</taxon>
        <taxon>Synergistia</taxon>
        <taxon>Synergistales</taxon>
        <taxon>Aminithiophilaceae</taxon>
        <taxon>Aminithiophilus</taxon>
    </lineage>
</organism>
<dbReference type="InterPro" id="IPR003399">
    <property type="entry name" value="Mce/MlaD"/>
</dbReference>
<evidence type="ECO:0000313" key="3">
    <source>
        <dbReference type="Proteomes" id="UP000671879"/>
    </source>
</evidence>